<reference evidence="1" key="1">
    <citation type="submission" date="2023-04" db="EMBL/GenBank/DDBJ databases">
        <title>Ambrosiozyma monospora NBRC 10751.</title>
        <authorList>
            <person name="Ichikawa N."/>
            <person name="Sato H."/>
            <person name="Tonouchi N."/>
        </authorList>
    </citation>
    <scope>NUCLEOTIDE SEQUENCE</scope>
    <source>
        <strain evidence="1">NBRC 10751</strain>
    </source>
</reference>
<proteinExistence type="predicted"/>
<dbReference type="Proteomes" id="UP001165064">
    <property type="component" value="Unassembled WGS sequence"/>
</dbReference>
<name>A0ACB5T5J0_AMBMO</name>
<gene>
    <name evidence="1" type="ORF">Amon02_000526500</name>
</gene>
<organism evidence="1 2">
    <name type="scientific">Ambrosiozyma monospora</name>
    <name type="common">Yeast</name>
    <name type="synonym">Endomycopsis monosporus</name>
    <dbReference type="NCBI Taxonomy" id="43982"/>
    <lineage>
        <taxon>Eukaryota</taxon>
        <taxon>Fungi</taxon>
        <taxon>Dikarya</taxon>
        <taxon>Ascomycota</taxon>
        <taxon>Saccharomycotina</taxon>
        <taxon>Pichiomycetes</taxon>
        <taxon>Pichiales</taxon>
        <taxon>Pichiaceae</taxon>
        <taxon>Ambrosiozyma</taxon>
    </lineage>
</organism>
<dbReference type="EMBL" id="BSXS01003832">
    <property type="protein sequence ID" value="GME82020.1"/>
    <property type="molecule type" value="Genomic_DNA"/>
</dbReference>
<comment type="caution">
    <text evidence="1">The sequence shown here is derived from an EMBL/GenBank/DDBJ whole genome shotgun (WGS) entry which is preliminary data.</text>
</comment>
<keyword evidence="2" id="KW-1185">Reference proteome</keyword>
<evidence type="ECO:0000313" key="2">
    <source>
        <dbReference type="Proteomes" id="UP001165064"/>
    </source>
</evidence>
<accession>A0ACB5T5J0</accession>
<sequence length="219" mass="24859">MTSPIILTDLNKTVCDTWLKHLSDFNKTKFSTTKNLSWFDIPLEITVHNGDFDQLANKVNLKPQTTFQNYNEKLTSTSARAGSASSTPQTYEQHMKVNQCTTTMVSPGNSIGYMGGGFDKALAELFSPTGNPDNWKDTEVAVQSNLLDGYKGYLTPTNANLIEFKTDSFFQNSKAWNLLSANSILHIPTMRVPRRLYHGPEDTLEIFDWVWYRIWQDSN</sequence>
<protein>
    <submittedName>
        <fullName evidence="1">Unnamed protein product</fullName>
    </submittedName>
</protein>
<evidence type="ECO:0000313" key="1">
    <source>
        <dbReference type="EMBL" id="GME82020.1"/>
    </source>
</evidence>